<feature type="compositionally biased region" description="Polar residues" evidence="1">
    <location>
        <begin position="523"/>
        <end position="532"/>
    </location>
</feature>
<keyword evidence="3" id="KW-1185">Reference proteome</keyword>
<dbReference type="EMBL" id="JH711573">
    <property type="protein sequence ID" value="EIW86725.1"/>
    <property type="molecule type" value="Genomic_DNA"/>
</dbReference>
<dbReference type="Proteomes" id="UP000053558">
    <property type="component" value="Unassembled WGS sequence"/>
</dbReference>
<name>A0A5M3N7B3_CONPW</name>
<accession>A0A5M3N7B3</accession>
<feature type="region of interest" description="Disordered" evidence="1">
    <location>
        <begin position="497"/>
        <end position="635"/>
    </location>
</feature>
<protein>
    <submittedName>
        <fullName evidence="2">Uncharacterized protein</fullName>
    </submittedName>
</protein>
<evidence type="ECO:0000256" key="1">
    <source>
        <dbReference type="SAM" id="MobiDB-lite"/>
    </source>
</evidence>
<feature type="compositionally biased region" description="Low complexity" evidence="1">
    <location>
        <begin position="441"/>
        <end position="461"/>
    </location>
</feature>
<feature type="region of interest" description="Disordered" evidence="1">
    <location>
        <begin position="38"/>
        <end position="76"/>
    </location>
</feature>
<reference evidence="3" key="1">
    <citation type="journal article" date="2012" name="Science">
        <title>The Paleozoic origin of enzymatic lignin decomposition reconstructed from 31 fungal genomes.</title>
        <authorList>
            <person name="Floudas D."/>
            <person name="Binder M."/>
            <person name="Riley R."/>
            <person name="Barry K."/>
            <person name="Blanchette R.A."/>
            <person name="Henrissat B."/>
            <person name="Martinez A.T."/>
            <person name="Otillar R."/>
            <person name="Spatafora J.W."/>
            <person name="Yadav J.S."/>
            <person name="Aerts A."/>
            <person name="Benoit I."/>
            <person name="Boyd A."/>
            <person name="Carlson A."/>
            <person name="Copeland A."/>
            <person name="Coutinho P.M."/>
            <person name="de Vries R.P."/>
            <person name="Ferreira P."/>
            <person name="Findley K."/>
            <person name="Foster B."/>
            <person name="Gaskell J."/>
            <person name="Glotzer D."/>
            <person name="Gorecki P."/>
            <person name="Heitman J."/>
            <person name="Hesse C."/>
            <person name="Hori C."/>
            <person name="Igarashi K."/>
            <person name="Jurgens J.A."/>
            <person name="Kallen N."/>
            <person name="Kersten P."/>
            <person name="Kohler A."/>
            <person name="Kuees U."/>
            <person name="Kumar T.K.A."/>
            <person name="Kuo A."/>
            <person name="LaButti K."/>
            <person name="Larrondo L.F."/>
            <person name="Lindquist E."/>
            <person name="Ling A."/>
            <person name="Lombard V."/>
            <person name="Lucas S."/>
            <person name="Lundell T."/>
            <person name="Martin R."/>
            <person name="McLaughlin D.J."/>
            <person name="Morgenstern I."/>
            <person name="Morin E."/>
            <person name="Murat C."/>
            <person name="Nagy L.G."/>
            <person name="Nolan M."/>
            <person name="Ohm R.A."/>
            <person name="Patyshakuliyeva A."/>
            <person name="Rokas A."/>
            <person name="Ruiz-Duenas F.J."/>
            <person name="Sabat G."/>
            <person name="Salamov A."/>
            <person name="Samejima M."/>
            <person name="Schmutz J."/>
            <person name="Slot J.C."/>
            <person name="St John F."/>
            <person name="Stenlid J."/>
            <person name="Sun H."/>
            <person name="Sun S."/>
            <person name="Syed K."/>
            <person name="Tsang A."/>
            <person name="Wiebenga A."/>
            <person name="Young D."/>
            <person name="Pisabarro A."/>
            <person name="Eastwood D.C."/>
            <person name="Martin F."/>
            <person name="Cullen D."/>
            <person name="Grigoriev I.V."/>
            <person name="Hibbett D.S."/>
        </authorList>
    </citation>
    <scope>NUCLEOTIDE SEQUENCE [LARGE SCALE GENOMIC DNA]</scope>
    <source>
        <strain evidence="3">RWD-64-598 SS2</strain>
    </source>
</reference>
<dbReference type="GeneID" id="19202535"/>
<proteinExistence type="predicted"/>
<dbReference type="OrthoDB" id="2677857at2759"/>
<feature type="compositionally biased region" description="Low complexity" evidence="1">
    <location>
        <begin position="38"/>
        <end position="61"/>
    </location>
</feature>
<feature type="compositionally biased region" description="Basic and acidic residues" evidence="1">
    <location>
        <begin position="559"/>
        <end position="571"/>
    </location>
</feature>
<feature type="compositionally biased region" description="Polar residues" evidence="1">
    <location>
        <begin position="590"/>
        <end position="632"/>
    </location>
</feature>
<feature type="region of interest" description="Disordered" evidence="1">
    <location>
        <begin position="418"/>
        <end position="479"/>
    </location>
</feature>
<evidence type="ECO:0000313" key="2">
    <source>
        <dbReference type="EMBL" id="EIW86725.1"/>
    </source>
</evidence>
<organism evidence="2 3">
    <name type="scientific">Coniophora puteana (strain RWD-64-598)</name>
    <name type="common">Brown rot fungus</name>
    <dbReference type="NCBI Taxonomy" id="741705"/>
    <lineage>
        <taxon>Eukaryota</taxon>
        <taxon>Fungi</taxon>
        <taxon>Dikarya</taxon>
        <taxon>Basidiomycota</taxon>
        <taxon>Agaricomycotina</taxon>
        <taxon>Agaricomycetes</taxon>
        <taxon>Agaricomycetidae</taxon>
        <taxon>Boletales</taxon>
        <taxon>Coniophorineae</taxon>
        <taxon>Coniophoraceae</taxon>
        <taxon>Coniophora</taxon>
    </lineage>
</organism>
<comment type="caution">
    <text evidence="2">The sequence shown here is derived from an EMBL/GenBank/DDBJ whole genome shotgun (WGS) entry which is preliminary data.</text>
</comment>
<gene>
    <name evidence="2" type="ORF">CONPUDRAFT_148784</name>
</gene>
<dbReference type="AlphaFoldDB" id="A0A5M3N7B3"/>
<evidence type="ECO:0000313" key="3">
    <source>
        <dbReference type="Proteomes" id="UP000053558"/>
    </source>
</evidence>
<dbReference type="OMA" id="CMWGWDL"/>
<dbReference type="RefSeq" id="XP_007763444.1">
    <property type="nucleotide sequence ID" value="XM_007765254.1"/>
</dbReference>
<feature type="compositionally biased region" description="Polar residues" evidence="1">
    <location>
        <begin position="497"/>
        <end position="512"/>
    </location>
</feature>
<dbReference type="KEGG" id="cput:CONPUDRAFT_148784"/>
<sequence length="872" mass="94962">MSDAEPINGGERDLACSAGVENTSLNVAAVNIDTASATGDDAAPAAGDDNRSDAPAAAPATGDDDPNDATPAAASFTRHPNDPFYYVETLKRMWAKDAIRKFMDGHLEGYRVARSQTYTRARDYIDTVTNAYFDFVPWRHKVSDPIPDDFDPRVVENLSEVEEAQKAAKIEAMKSSIKNWLDYRIDNNKLVGRPSSKENDVWARVLRQLAGISPSKPKKLSAGQFWSKSHYTTVVKADFDARWDVEKGKLGSKHRSSFREKITAEHFGRLSEEAQRSWATKAKEAHDSEVAQWNASLNAPIDSSPEARQIAIDNAQAFLTPILEHVHNATGFHASVFLGGPEPRKGGRINVITMHQGTSLASVRQKWPAANPTSYKAALRQYLDFLETCFTTKTKAAAALPQTDGAKVPEGLIPLEDADQNADQDTSEPSTLRTPLPPASASPVPVGSNSEAASPAATTPRARSDVTGARSGPAGIDPAALATATTGDAVLSKDNNAQVASTAARPPTNSSGRPKPTQRKKNSPTMSSSDDTVTPAIHEKRKRGRPAHESDEDSAVETDSEHSVDSDRDTPIPRVYNTRRRTRPAHGEATQVSKASTDCVSKDNANSSSDNPTNGQASGGVQTRNPLNTTHAATPADTVVRDDRLQAADATENTGSIDARVGVEGVVKTCPSNLHLLDNAPEWIQNALGYLSAPDDLRAEDRRKVKGGQPGAIGDRQGWTLPDSYRRLLEEYVRLESSSNFSSPQGPAGTLDSKERPTEVPWWIARKRKQGVRPTIKDLDKYLEQWWKWWIQLQPEWRELPMPSGISPSSLPREDGDWTALDKPGINGFLSLMVSLKWGGSETHGASTDPQWLAAVEDIQWVMSCITRSRAR</sequence>